<dbReference type="Proteomes" id="UP000197679">
    <property type="component" value="Chromosome"/>
</dbReference>
<dbReference type="Gene3D" id="4.10.320.10">
    <property type="entry name" value="E3-binding domain"/>
    <property type="match status" value="1"/>
</dbReference>
<dbReference type="InterPro" id="IPR001078">
    <property type="entry name" value="2-oxoacid_DH_actylTfrase"/>
</dbReference>
<dbReference type="FunFam" id="3.30.559.10:FF:000007">
    <property type="entry name" value="Dihydrolipoamide acetyltransferase component of pyruvate dehydrogenase complex"/>
    <property type="match status" value="1"/>
</dbReference>
<dbReference type="SUPFAM" id="SSF51230">
    <property type="entry name" value="Single hybrid motif"/>
    <property type="match status" value="1"/>
</dbReference>
<keyword evidence="4" id="KW-0450">Lipoyl</keyword>
<proteinExistence type="inferred from homology"/>
<keyword evidence="10" id="KW-1185">Reference proteome</keyword>
<dbReference type="GO" id="GO:0031405">
    <property type="term" value="F:lipoic acid binding"/>
    <property type="evidence" value="ECO:0007669"/>
    <property type="project" value="TreeGrafter"/>
</dbReference>
<dbReference type="Gene3D" id="3.30.559.10">
    <property type="entry name" value="Chloramphenicol acetyltransferase-like domain"/>
    <property type="match status" value="1"/>
</dbReference>
<dbReference type="Pfam" id="PF00198">
    <property type="entry name" value="2-oxoacid_dh"/>
    <property type="match status" value="1"/>
</dbReference>
<dbReference type="InterPro" id="IPR050743">
    <property type="entry name" value="2-oxoacid_DH_E2_comp"/>
</dbReference>
<evidence type="ECO:0000256" key="6">
    <source>
        <dbReference type="SAM" id="MobiDB-lite"/>
    </source>
</evidence>
<dbReference type="RefSeq" id="WP_088820135.1">
    <property type="nucleotide sequence ID" value="NZ_CP019964.1"/>
</dbReference>
<evidence type="ECO:0000256" key="2">
    <source>
        <dbReference type="ARBA" id="ARBA00007317"/>
    </source>
</evidence>
<dbReference type="SUPFAM" id="SSF47005">
    <property type="entry name" value="Peripheral subunit-binding domain of 2-oxo acid dehydrogenase complex"/>
    <property type="match status" value="1"/>
</dbReference>
<dbReference type="PROSITE" id="PS50968">
    <property type="entry name" value="BIOTINYL_LIPOYL"/>
    <property type="match status" value="1"/>
</dbReference>
<gene>
    <name evidence="9" type="ORF">Mia14_0549</name>
</gene>
<dbReference type="KEGG" id="marh:Mia14_0549"/>
<dbReference type="CDD" id="cd06849">
    <property type="entry name" value="lipoyl_domain"/>
    <property type="match status" value="1"/>
</dbReference>
<dbReference type="Gene3D" id="2.40.50.100">
    <property type="match status" value="1"/>
</dbReference>
<feature type="region of interest" description="Disordered" evidence="6">
    <location>
        <begin position="82"/>
        <end position="133"/>
    </location>
</feature>
<dbReference type="OrthoDB" id="56234at2157"/>
<evidence type="ECO:0000256" key="1">
    <source>
        <dbReference type="ARBA" id="ARBA00001938"/>
    </source>
</evidence>
<dbReference type="PROSITE" id="PS51826">
    <property type="entry name" value="PSBD"/>
    <property type="match status" value="1"/>
</dbReference>
<dbReference type="PROSITE" id="PS00189">
    <property type="entry name" value="LIPOYL"/>
    <property type="match status" value="1"/>
</dbReference>
<dbReference type="PANTHER" id="PTHR43178:SF5">
    <property type="entry name" value="LIPOAMIDE ACYLTRANSFERASE COMPONENT OF BRANCHED-CHAIN ALPHA-KETO ACID DEHYDROGENASE COMPLEX, MITOCHONDRIAL"/>
    <property type="match status" value="1"/>
</dbReference>
<dbReference type="InterPro" id="IPR023213">
    <property type="entry name" value="CAT-like_dom_sf"/>
</dbReference>
<evidence type="ECO:0000256" key="5">
    <source>
        <dbReference type="ARBA" id="ARBA00023315"/>
    </source>
</evidence>
<evidence type="ECO:0000256" key="4">
    <source>
        <dbReference type="ARBA" id="ARBA00022823"/>
    </source>
</evidence>
<evidence type="ECO:0000259" key="8">
    <source>
        <dbReference type="PROSITE" id="PS51826"/>
    </source>
</evidence>
<keyword evidence="5 9" id="KW-0012">Acyltransferase</keyword>
<comment type="similarity">
    <text evidence="2">Belongs to the 2-oxoacid dehydrogenase family.</text>
</comment>
<dbReference type="Pfam" id="PF00364">
    <property type="entry name" value="Biotin_lipoyl"/>
    <property type="match status" value="1"/>
</dbReference>
<dbReference type="Pfam" id="PF02817">
    <property type="entry name" value="E3_binding"/>
    <property type="match status" value="1"/>
</dbReference>
<comment type="cofactor">
    <cofactor evidence="1">
        <name>(R)-lipoate</name>
        <dbReference type="ChEBI" id="CHEBI:83088"/>
    </cofactor>
</comment>
<sequence length="428" mass="46493">METVKFADVGEGITEGHIQKILVKDGDQVKEDQPLMQVETDKAVVNIPSIKGGTVKVVAKENTDIKVGDILAYVGTPDELKNAPSAGAAAPQPSAPKAQEQNKTQEASAGAPAKPQAETKPASSPTQQGAPHPEILTTPFVRKLAEQLKVDLAQIKGTGPNGRIMEVDVRDAAKETSDVLKKPRHPEILAEKHGEEIEHVPLSPVRKAIAKNMEASWTIPRASHIDLIDASELNRIVSEAKDKFLKQFNIKLTFLPILIKATVAALKDNPHFNASYDPVNREILVKHYYNIGLGAETKDGLKVIVIKDADKKSIVQIARDLADLRDKLYANTITLDDMKDSSFTITNAGSLGGGFIGIPMINPPDVAILAFSMMKDMPVAVDGKVEIRKILPFTLTFDHRVVDGAEAVKFGNELKGYIEDPEFLEMGD</sequence>
<organism evidence="9 10">
    <name type="scientific">Candidatus Mancarchaeum acidiphilum</name>
    <dbReference type="NCBI Taxonomy" id="1920749"/>
    <lineage>
        <taxon>Archaea</taxon>
        <taxon>Candidatus Micrarchaeota</taxon>
        <taxon>Candidatus Mancarchaeum</taxon>
    </lineage>
</organism>
<dbReference type="InterPro" id="IPR036625">
    <property type="entry name" value="E3-bd_dom_sf"/>
</dbReference>
<feature type="domain" description="Peripheral subunit-binding (PSBD)" evidence="8">
    <location>
        <begin position="136"/>
        <end position="173"/>
    </location>
</feature>
<dbReference type="AlphaFoldDB" id="A0A218NN27"/>
<dbReference type="GeneID" id="33314106"/>
<feature type="domain" description="Lipoyl-binding" evidence="7">
    <location>
        <begin position="1"/>
        <end position="75"/>
    </location>
</feature>
<dbReference type="InterPro" id="IPR011053">
    <property type="entry name" value="Single_hybrid_motif"/>
</dbReference>
<keyword evidence="3 9" id="KW-0808">Transferase</keyword>
<dbReference type="GO" id="GO:0016407">
    <property type="term" value="F:acetyltransferase activity"/>
    <property type="evidence" value="ECO:0007669"/>
    <property type="project" value="TreeGrafter"/>
</dbReference>
<dbReference type="PANTHER" id="PTHR43178">
    <property type="entry name" value="DIHYDROLIPOAMIDE ACETYLTRANSFERASE COMPONENT OF PYRUVATE DEHYDROGENASE COMPLEX"/>
    <property type="match status" value="1"/>
</dbReference>
<evidence type="ECO:0000256" key="3">
    <source>
        <dbReference type="ARBA" id="ARBA00022679"/>
    </source>
</evidence>
<reference evidence="9 10" key="1">
    <citation type="journal article" date="2017" name="Nat. Commun.">
        <title>'ARMAN' archaea depend on association with euryarchaeal host in culture and in situ.</title>
        <authorList>
            <person name="Golyshina O."/>
            <person name="Toshchakov S."/>
            <person name="Makarova K."/>
            <person name="Gavrilov S."/>
            <person name="Korzhenkov A."/>
            <person name="La Cono V."/>
            <person name="Arcadi E."/>
            <person name="Nechitaylo T."/>
            <person name="Ferrer M."/>
            <person name="Kublanov I."/>
            <person name="Wolf Y."/>
            <person name="Yakimov M."/>
            <person name="Golyshin P."/>
            <person name="Slesarev A."/>
            <person name="Kozyavkin S."/>
        </authorList>
    </citation>
    <scope>NUCLEOTIDE SEQUENCE [LARGE SCALE GENOMIC DNA]</scope>
    <source>
        <strain evidence="9 10">Mia14</strain>
    </source>
</reference>
<name>A0A218NN27_9ARCH</name>
<protein>
    <submittedName>
        <fullName evidence="9">2-oxoacid dehydrogenase multienzyme complex, dihydrolipoyl acyltransferase (E2) component</fullName>
    </submittedName>
</protein>
<dbReference type="SUPFAM" id="SSF52777">
    <property type="entry name" value="CoA-dependent acyltransferases"/>
    <property type="match status" value="1"/>
</dbReference>
<dbReference type="InterPro" id="IPR003016">
    <property type="entry name" value="2-oxoA_DH_lipoyl-BS"/>
</dbReference>
<evidence type="ECO:0000313" key="9">
    <source>
        <dbReference type="EMBL" id="ASI13862.1"/>
    </source>
</evidence>
<evidence type="ECO:0000259" key="7">
    <source>
        <dbReference type="PROSITE" id="PS50968"/>
    </source>
</evidence>
<feature type="compositionally biased region" description="Low complexity" evidence="6">
    <location>
        <begin position="83"/>
        <end position="99"/>
    </location>
</feature>
<dbReference type="InterPro" id="IPR004167">
    <property type="entry name" value="PSBD"/>
</dbReference>
<dbReference type="GO" id="GO:0005737">
    <property type="term" value="C:cytoplasm"/>
    <property type="evidence" value="ECO:0007669"/>
    <property type="project" value="TreeGrafter"/>
</dbReference>
<dbReference type="EMBL" id="CP019964">
    <property type="protein sequence ID" value="ASI13862.1"/>
    <property type="molecule type" value="Genomic_DNA"/>
</dbReference>
<evidence type="ECO:0000313" key="10">
    <source>
        <dbReference type="Proteomes" id="UP000197679"/>
    </source>
</evidence>
<accession>A0A218NN27</accession>
<dbReference type="InterPro" id="IPR000089">
    <property type="entry name" value="Biotin_lipoyl"/>
</dbReference>